<dbReference type="Proteomes" id="UP000053060">
    <property type="component" value="Unassembled WGS sequence"/>
</dbReference>
<keyword evidence="1" id="KW-0732">Signal</keyword>
<dbReference type="Gene3D" id="2.40.10.10">
    <property type="entry name" value="Trypsin-like serine proteases"/>
    <property type="match status" value="2"/>
</dbReference>
<evidence type="ECO:0000313" key="3">
    <source>
        <dbReference type="Proteomes" id="UP000053060"/>
    </source>
</evidence>
<dbReference type="GO" id="GO:0006508">
    <property type="term" value="P:proteolysis"/>
    <property type="evidence" value="ECO:0007669"/>
    <property type="project" value="UniProtKB-KW"/>
</dbReference>
<dbReference type="EMBL" id="AZXY01000013">
    <property type="protein sequence ID" value="KSZ56715.1"/>
    <property type="molecule type" value="Genomic_DNA"/>
</dbReference>
<dbReference type="RefSeq" id="WP_060653971.1">
    <property type="nucleotide sequence ID" value="NZ_AZXY01000013.1"/>
</dbReference>
<comment type="caution">
    <text evidence="2">The sequence shown here is derived from an EMBL/GenBank/DDBJ whole genome shotgun (WGS) entry which is preliminary data.</text>
</comment>
<dbReference type="PATRIC" id="fig|1441730.3.peg.4589"/>
<dbReference type="AlphaFoldDB" id="A0A0V9UFG6"/>
<gene>
    <name evidence="2" type="ORF">Z045_21925</name>
</gene>
<organism evidence="2 3">
    <name type="scientific">Rhodococcus pyridinivorans KG-16</name>
    <dbReference type="NCBI Taxonomy" id="1441730"/>
    <lineage>
        <taxon>Bacteria</taxon>
        <taxon>Bacillati</taxon>
        <taxon>Actinomycetota</taxon>
        <taxon>Actinomycetes</taxon>
        <taxon>Mycobacteriales</taxon>
        <taxon>Nocardiaceae</taxon>
        <taxon>Rhodococcus</taxon>
    </lineage>
</organism>
<dbReference type="Pfam" id="PF13365">
    <property type="entry name" value="Trypsin_2"/>
    <property type="match status" value="1"/>
</dbReference>
<reference evidence="2 3" key="2">
    <citation type="journal article" date="2016" name="Genome Announc.">
        <title>Draft Genome Sequence of a Versatile Hydrocarbon-Degrading Bacterium, Rhodococcus pyridinivorans Strain KG-16, Collected from Oil Fields in India.</title>
        <authorList>
            <person name="Aggarwal R.K."/>
            <person name="Dawar C."/>
            <person name="Phanindranath R."/>
            <person name="Mutnuri L."/>
            <person name="Dayal A.M."/>
        </authorList>
    </citation>
    <scope>NUCLEOTIDE SEQUENCE [LARGE SCALE GENOMIC DNA]</scope>
    <source>
        <strain evidence="2 3">KG-16</strain>
    </source>
</reference>
<accession>A0A0V9UFG6</accession>
<dbReference type="InterPro" id="IPR009003">
    <property type="entry name" value="Peptidase_S1_PA"/>
</dbReference>
<dbReference type="GO" id="GO:0008233">
    <property type="term" value="F:peptidase activity"/>
    <property type="evidence" value="ECO:0007669"/>
    <property type="project" value="UniProtKB-KW"/>
</dbReference>
<feature type="chain" id="PRO_5006898388" evidence="1">
    <location>
        <begin position="25"/>
        <end position="258"/>
    </location>
</feature>
<keyword evidence="2" id="KW-0645">Protease</keyword>
<proteinExistence type="predicted"/>
<evidence type="ECO:0000313" key="2">
    <source>
        <dbReference type="EMBL" id="KSZ56715.1"/>
    </source>
</evidence>
<sequence length="258" mass="26685">MKRVVAVCGSAVAFAAGTVGVASAGGGDDRVVLRPGDGIVFSAEPTPGWCSVAAVGHDDAGRLVAITAGHCYQTGSSPVWKVDEQHRGPIGTETDVASTGSVDQLGFPTDEIADYAVVLLDETRVRGSNTSVPNDRGERVVLESVAAFGEGELPVGTHCAAGRSTSVACATGDVRVDGNLMSSPLLMRPGDSGGPLVHAETGEWMGLSVGYRFPQTAVSDDRQVPDTRFAAYQRADRILAEIDARDGIGSGFRLVDTP</sequence>
<dbReference type="InterPro" id="IPR043504">
    <property type="entry name" value="Peptidase_S1_PA_chymotrypsin"/>
</dbReference>
<dbReference type="SUPFAM" id="SSF50494">
    <property type="entry name" value="Trypsin-like serine proteases"/>
    <property type="match status" value="1"/>
</dbReference>
<feature type="signal peptide" evidence="1">
    <location>
        <begin position="1"/>
        <end position="24"/>
    </location>
</feature>
<keyword evidence="2" id="KW-0378">Hydrolase</keyword>
<name>A0A0V9UFG6_9NOCA</name>
<evidence type="ECO:0000256" key="1">
    <source>
        <dbReference type="SAM" id="SignalP"/>
    </source>
</evidence>
<protein>
    <submittedName>
        <fullName evidence="2">Serine protease</fullName>
    </submittedName>
</protein>
<reference evidence="3" key="1">
    <citation type="submission" date="2015-01" db="EMBL/GenBank/DDBJ databases">
        <title>Draft genome sequence of Rhodococcus pyridinivorans strain KG-16, a hydrocarbon-degrading bacterium.</title>
        <authorList>
            <person name="Aggarwal R.K."/>
            <person name="Dawar C."/>
        </authorList>
    </citation>
    <scope>NUCLEOTIDE SEQUENCE [LARGE SCALE GENOMIC DNA]</scope>
    <source>
        <strain evidence="3">KG-16</strain>
    </source>
</reference>